<dbReference type="GO" id="GO:0019905">
    <property type="term" value="F:syntaxin binding"/>
    <property type="evidence" value="ECO:0007669"/>
    <property type="project" value="TreeGrafter"/>
</dbReference>
<dbReference type="AlphaFoldDB" id="A0A9N9U0Q0"/>
<evidence type="ECO:0008006" key="7">
    <source>
        <dbReference type="Google" id="ProtNLM"/>
    </source>
</evidence>
<dbReference type="GO" id="GO:0006886">
    <property type="term" value="P:intracellular protein transport"/>
    <property type="evidence" value="ECO:0007669"/>
    <property type="project" value="UniProtKB-UniRule"/>
</dbReference>
<dbReference type="GO" id="GO:0005483">
    <property type="term" value="F:soluble NSF attachment protein activity"/>
    <property type="evidence" value="ECO:0007669"/>
    <property type="project" value="TreeGrafter"/>
</dbReference>
<dbReference type="GO" id="GO:0035494">
    <property type="term" value="P:SNARE complex disassembly"/>
    <property type="evidence" value="ECO:0007669"/>
    <property type="project" value="TreeGrafter"/>
</dbReference>
<dbReference type="CDD" id="cd15832">
    <property type="entry name" value="SNAP"/>
    <property type="match status" value="1"/>
</dbReference>
<sequence>MSQIEVKAYQLRDEAVKCVNSTSFLKQLFSKSRTHLQESVEYFKRAGNLFRTAKNWPQAATAFSDAANLSLKRNDCGEAAYSLVEAANCYKNFDRSRAIEVYLKAIDIYEKNGKVMTTAKYYQIIAEILDDELDIDEAIHYYAKAARLYRKESSFAAANKCYEKIAEHTALMQNYIEAIKIFEEIACWDMASSIHKYAAKQYFFRAAICLLCTGCDVAAKLRTYLNIHPAFEDTKEHRLIMYLHNCLQVGDAEGYERAIKKFDAVTELSQWHITMLLRAKNNMEEP</sequence>
<dbReference type="PANTHER" id="PTHR13768:SF8">
    <property type="entry name" value="ALPHA-SOLUBLE NSF ATTACHMENT PROTEIN"/>
    <property type="match status" value="1"/>
</dbReference>
<gene>
    <name evidence="5" type="ORF">PHYEVI_LOCUS11310</name>
</gene>
<evidence type="ECO:0000256" key="2">
    <source>
        <dbReference type="ARBA" id="ARBA00022448"/>
    </source>
</evidence>
<evidence type="ECO:0000256" key="4">
    <source>
        <dbReference type="RuleBase" id="RU367013"/>
    </source>
</evidence>
<name>A0A9N9U0Q0_PHYSR</name>
<keyword evidence="4" id="KW-0931">ER-Golgi transport</keyword>
<dbReference type="Gene3D" id="1.25.40.10">
    <property type="entry name" value="Tetratricopeptide repeat domain"/>
    <property type="match status" value="1"/>
</dbReference>
<dbReference type="PRINTS" id="PR00448">
    <property type="entry name" value="NSFATTACHMNT"/>
</dbReference>
<dbReference type="PANTHER" id="PTHR13768">
    <property type="entry name" value="SOLUBLE NSF ATTACHMENT PROTEIN SNAP"/>
    <property type="match status" value="1"/>
</dbReference>
<keyword evidence="6" id="KW-1185">Reference proteome</keyword>
<evidence type="ECO:0000313" key="6">
    <source>
        <dbReference type="Proteomes" id="UP001153712"/>
    </source>
</evidence>
<dbReference type="GO" id="GO:0005774">
    <property type="term" value="C:vacuolar membrane"/>
    <property type="evidence" value="ECO:0007669"/>
    <property type="project" value="TreeGrafter"/>
</dbReference>
<evidence type="ECO:0000313" key="5">
    <source>
        <dbReference type="EMBL" id="CAG9865064.1"/>
    </source>
</evidence>
<dbReference type="GO" id="GO:0031201">
    <property type="term" value="C:SNARE complex"/>
    <property type="evidence" value="ECO:0007669"/>
    <property type="project" value="TreeGrafter"/>
</dbReference>
<protein>
    <recommendedName>
        <fullName evidence="7">Alpha-soluble NSF attachment protein</fullName>
    </recommendedName>
</protein>
<dbReference type="Pfam" id="PF14938">
    <property type="entry name" value="SNAP"/>
    <property type="match status" value="1"/>
</dbReference>
<dbReference type="OrthoDB" id="9984275at2759"/>
<comment type="function">
    <text evidence="4">Required for vesicular transport between the endoplasmic reticulum and the Golgi apparatus.</text>
</comment>
<reference evidence="5" key="1">
    <citation type="submission" date="2022-01" db="EMBL/GenBank/DDBJ databases">
        <authorList>
            <person name="King R."/>
        </authorList>
    </citation>
    <scope>NUCLEOTIDE SEQUENCE</scope>
</reference>
<proteinExistence type="inferred from homology"/>
<organism evidence="5 6">
    <name type="scientific">Phyllotreta striolata</name>
    <name type="common">Striped flea beetle</name>
    <name type="synonym">Crioceris striolata</name>
    <dbReference type="NCBI Taxonomy" id="444603"/>
    <lineage>
        <taxon>Eukaryota</taxon>
        <taxon>Metazoa</taxon>
        <taxon>Ecdysozoa</taxon>
        <taxon>Arthropoda</taxon>
        <taxon>Hexapoda</taxon>
        <taxon>Insecta</taxon>
        <taxon>Pterygota</taxon>
        <taxon>Neoptera</taxon>
        <taxon>Endopterygota</taxon>
        <taxon>Coleoptera</taxon>
        <taxon>Polyphaga</taxon>
        <taxon>Cucujiformia</taxon>
        <taxon>Chrysomeloidea</taxon>
        <taxon>Chrysomelidae</taxon>
        <taxon>Galerucinae</taxon>
        <taxon>Alticini</taxon>
        <taxon>Phyllotreta</taxon>
    </lineage>
</organism>
<keyword evidence="2 4" id="KW-0813">Transport</keyword>
<keyword evidence="3 4" id="KW-0653">Protein transport</keyword>
<dbReference type="InterPro" id="IPR000744">
    <property type="entry name" value="NSF_attach"/>
</dbReference>
<dbReference type="Proteomes" id="UP001153712">
    <property type="component" value="Chromosome 9"/>
</dbReference>
<dbReference type="SUPFAM" id="SSF48452">
    <property type="entry name" value="TPR-like"/>
    <property type="match status" value="1"/>
</dbReference>
<evidence type="ECO:0000256" key="1">
    <source>
        <dbReference type="ARBA" id="ARBA00010050"/>
    </source>
</evidence>
<accession>A0A9N9U0Q0</accession>
<comment type="subcellular location">
    <subcellularLocation>
        <location evidence="4">Membrane</location>
        <topology evidence="4">Peripheral membrane protein</topology>
    </subcellularLocation>
</comment>
<dbReference type="EMBL" id="OU900102">
    <property type="protein sequence ID" value="CAG9865064.1"/>
    <property type="molecule type" value="Genomic_DNA"/>
</dbReference>
<evidence type="ECO:0000256" key="3">
    <source>
        <dbReference type="ARBA" id="ARBA00022927"/>
    </source>
</evidence>
<keyword evidence="4" id="KW-0472">Membrane</keyword>
<comment type="similarity">
    <text evidence="1 4">Belongs to the SNAP family.</text>
</comment>
<dbReference type="InterPro" id="IPR011990">
    <property type="entry name" value="TPR-like_helical_dom_sf"/>
</dbReference>